<feature type="transmembrane region" description="Helical" evidence="1">
    <location>
        <begin position="65"/>
        <end position="89"/>
    </location>
</feature>
<dbReference type="SUPFAM" id="SSF49785">
    <property type="entry name" value="Galactose-binding domain-like"/>
    <property type="match status" value="1"/>
</dbReference>
<proteinExistence type="predicted"/>
<dbReference type="AlphaFoldDB" id="A0A9P6ZBH7"/>
<keyword evidence="1" id="KW-0472">Membrane</keyword>
<gene>
    <name evidence="2" type="ORF">G6F50_001698</name>
</gene>
<evidence type="ECO:0000313" key="2">
    <source>
        <dbReference type="EMBL" id="KAG1574755.1"/>
    </source>
</evidence>
<dbReference type="Gene3D" id="2.60.120.260">
    <property type="entry name" value="Galactose-binding domain-like"/>
    <property type="match status" value="1"/>
</dbReference>
<dbReference type="InterPro" id="IPR008979">
    <property type="entry name" value="Galactose-bd-like_sf"/>
</dbReference>
<organism evidence="2 3">
    <name type="scientific">Rhizopus delemar</name>
    <dbReference type="NCBI Taxonomy" id="936053"/>
    <lineage>
        <taxon>Eukaryota</taxon>
        <taxon>Fungi</taxon>
        <taxon>Fungi incertae sedis</taxon>
        <taxon>Mucoromycota</taxon>
        <taxon>Mucoromycotina</taxon>
        <taxon>Mucoromycetes</taxon>
        <taxon>Mucorales</taxon>
        <taxon>Mucorineae</taxon>
        <taxon>Rhizopodaceae</taxon>
        <taxon>Rhizopus</taxon>
    </lineage>
</organism>
<sequence>MRGQDNKYSHRPQNSLRGIQINISSDPFQHRIPSYFQRVWQESKLRKWTSVVKRRCIKRFQRSNWIELGLVGLSVFAGCMLLLVHVGFFSGKKYQDWQQDHEVDVLEQVDLLEKVYPDEGRLQTTAVVWISQDHGSVDDIIKDLCEYDMFNSFIIWNDNPEIQLTNAVLLVDIMLANQQKQPIVTFKTYPTKRNLGVFMLISYDQLISFTENQVVMNPTLIHTGDIVFPIKVNMNTILYHTGDTEYKQEEVELHTCYIDIGSGTFVSKEIVSKFINKYSNTNEYADVHFILNMNQIPYQLEGHGSFTKELTTKEIEHLNQGLKTLYNDLKKNTPYSDSIMDPRHARASCGRDQCLFLTNVAVFPDVQLFSYNPTIDVRTLKQMHDDYIIKDYYQDHHYAFAVDEDDSTSWKSAENIRAGDYIGLDLLMPMRIPLKYRLVSRHPYAYISSIRIQISYDSSQWIKLHPSPFIKCEIMDMDDELLECHFIVSERGYRYIRLESQKDLEFGFDVHELSFNGKVKKDKNGQLLDIAFEQDGIAFVEDN</sequence>
<reference evidence="2 3" key="1">
    <citation type="journal article" date="2020" name="Microb. Genom.">
        <title>Genetic diversity of clinical and environmental Mucorales isolates obtained from an investigation of mucormycosis cases among solid organ transplant recipients.</title>
        <authorList>
            <person name="Nguyen M.H."/>
            <person name="Kaul D."/>
            <person name="Muto C."/>
            <person name="Cheng S.J."/>
            <person name="Richter R.A."/>
            <person name="Bruno V.M."/>
            <person name="Liu G."/>
            <person name="Beyhan S."/>
            <person name="Sundermann A.J."/>
            <person name="Mounaud S."/>
            <person name="Pasculle A.W."/>
            <person name="Nierman W.C."/>
            <person name="Driscoll E."/>
            <person name="Cumbie R."/>
            <person name="Clancy C.J."/>
            <person name="Dupont C.L."/>
        </authorList>
    </citation>
    <scope>NUCLEOTIDE SEQUENCE [LARGE SCALE GENOMIC DNA]</scope>
    <source>
        <strain evidence="2 3">GL24</strain>
    </source>
</reference>
<name>A0A9P6ZBH7_9FUNG</name>
<comment type="caution">
    <text evidence="2">The sequence shown here is derived from an EMBL/GenBank/DDBJ whole genome shotgun (WGS) entry which is preliminary data.</text>
</comment>
<keyword evidence="1" id="KW-0812">Transmembrane</keyword>
<keyword evidence="1" id="KW-1133">Transmembrane helix</keyword>
<keyword evidence="3" id="KW-1185">Reference proteome</keyword>
<evidence type="ECO:0000256" key="1">
    <source>
        <dbReference type="SAM" id="Phobius"/>
    </source>
</evidence>
<evidence type="ECO:0000313" key="3">
    <source>
        <dbReference type="Proteomes" id="UP000740926"/>
    </source>
</evidence>
<dbReference type="Proteomes" id="UP000740926">
    <property type="component" value="Unassembled WGS sequence"/>
</dbReference>
<evidence type="ECO:0008006" key="4">
    <source>
        <dbReference type="Google" id="ProtNLM"/>
    </source>
</evidence>
<dbReference type="EMBL" id="JAANIU010000144">
    <property type="protein sequence ID" value="KAG1574755.1"/>
    <property type="molecule type" value="Genomic_DNA"/>
</dbReference>
<accession>A0A9P6ZBH7</accession>
<protein>
    <recommendedName>
        <fullName evidence="4">F5/8 type C domain-containing protein</fullName>
    </recommendedName>
</protein>